<dbReference type="STRING" id="554055.A0A2P6VCY6"/>
<keyword evidence="1" id="KW-0472">Membrane</keyword>
<gene>
    <name evidence="2" type="ORF">C2E20_4786</name>
</gene>
<evidence type="ECO:0000313" key="3">
    <source>
        <dbReference type="Proteomes" id="UP000239649"/>
    </source>
</evidence>
<keyword evidence="1" id="KW-1133">Transmembrane helix</keyword>
<organism evidence="2 3">
    <name type="scientific">Micractinium conductrix</name>
    <dbReference type="NCBI Taxonomy" id="554055"/>
    <lineage>
        <taxon>Eukaryota</taxon>
        <taxon>Viridiplantae</taxon>
        <taxon>Chlorophyta</taxon>
        <taxon>core chlorophytes</taxon>
        <taxon>Trebouxiophyceae</taxon>
        <taxon>Chlorellales</taxon>
        <taxon>Chlorellaceae</taxon>
        <taxon>Chlorella clade</taxon>
        <taxon>Micractinium</taxon>
    </lineage>
</organism>
<reference evidence="2 3" key="1">
    <citation type="journal article" date="2018" name="Plant J.">
        <title>Genome sequences of Chlorella sorokiniana UTEX 1602 and Micractinium conductrix SAG 241.80: implications to maltose excretion by a green alga.</title>
        <authorList>
            <person name="Arriola M.B."/>
            <person name="Velmurugan N."/>
            <person name="Zhang Y."/>
            <person name="Plunkett M.H."/>
            <person name="Hondzo H."/>
            <person name="Barney B.M."/>
        </authorList>
    </citation>
    <scope>NUCLEOTIDE SEQUENCE [LARGE SCALE GENOMIC DNA]</scope>
    <source>
        <strain evidence="2 3">SAG 241.80</strain>
    </source>
</reference>
<feature type="transmembrane region" description="Helical" evidence="1">
    <location>
        <begin position="6"/>
        <end position="26"/>
    </location>
</feature>
<dbReference type="EMBL" id="LHPF02000012">
    <property type="protein sequence ID" value="PSC71956.1"/>
    <property type="molecule type" value="Genomic_DNA"/>
</dbReference>
<dbReference type="GO" id="GO:0016740">
    <property type="term" value="F:transferase activity"/>
    <property type="evidence" value="ECO:0007669"/>
    <property type="project" value="UniProtKB-KW"/>
</dbReference>
<evidence type="ECO:0000313" key="2">
    <source>
        <dbReference type="EMBL" id="PSC71956.1"/>
    </source>
</evidence>
<keyword evidence="2" id="KW-0808">Transferase</keyword>
<name>A0A2P6VCY6_9CHLO</name>
<proteinExistence type="predicted"/>
<feature type="transmembrane region" description="Helical" evidence="1">
    <location>
        <begin position="170"/>
        <end position="189"/>
    </location>
</feature>
<protein>
    <submittedName>
        <fullName evidence="2">4 -phosphopantetheinyl transferase</fullName>
    </submittedName>
</protein>
<dbReference type="Proteomes" id="UP000239649">
    <property type="component" value="Unassembled WGS sequence"/>
</dbReference>
<feature type="transmembrane region" description="Helical" evidence="1">
    <location>
        <begin position="271"/>
        <end position="289"/>
    </location>
</feature>
<comment type="caution">
    <text evidence="2">The sequence shown here is derived from an EMBL/GenBank/DDBJ whole genome shotgun (WGS) entry which is preliminary data.</text>
</comment>
<sequence>MPLAVNLQTLLGLCCIGGVSLAWPALRPAAYRRWRTPVQAALRLFLLSLPMNYQTDVFDAITPRAFATGPLGWVWNWVHLLNGTHVLLLIVPALSWPLPMRWHLPVQAAMLAMLSCFSVGPRCNSKLLSGPQMASLAGSVHRVYALGAAAFVPVASALEPLDDRAQVVSLLLSWWAIVGCLLPTLLLLLPGDGRVQAGTRGAGGEPRAPTSDAASPAPRRAALAAAAATWVQAADVLEARLRGLLPAPPCQGAGEEADLPPSPRAVLLARWLLVLLCTWLIACFLAPLYPPPTA</sequence>
<dbReference type="OrthoDB" id="546740at2759"/>
<feature type="transmembrane region" description="Helical" evidence="1">
    <location>
        <begin position="74"/>
        <end position="96"/>
    </location>
</feature>
<accession>A0A2P6VCY6</accession>
<keyword evidence="3" id="KW-1185">Reference proteome</keyword>
<keyword evidence="1" id="KW-0812">Transmembrane</keyword>
<evidence type="ECO:0000256" key="1">
    <source>
        <dbReference type="SAM" id="Phobius"/>
    </source>
</evidence>
<dbReference type="AlphaFoldDB" id="A0A2P6VCY6"/>